<gene>
    <name evidence="5" type="ORF">GCM10012275_61890</name>
</gene>
<dbReference type="Proteomes" id="UP000637578">
    <property type="component" value="Unassembled WGS sequence"/>
</dbReference>
<dbReference type="EMBL" id="BMMK01000058">
    <property type="protein sequence ID" value="GGM82943.1"/>
    <property type="molecule type" value="Genomic_DNA"/>
</dbReference>
<dbReference type="InterPro" id="IPR048493">
    <property type="entry name" value="DUF1980_N"/>
</dbReference>
<dbReference type="InterPro" id="IPR048447">
    <property type="entry name" value="DUF1980_C"/>
</dbReference>
<protein>
    <submittedName>
        <fullName evidence="5">TIGR03943 family protein</fullName>
    </submittedName>
</protein>
<keyword evidence="6" id="KW-1185">Reference proteome</keyword>
<dbReference type="PANTHER" id="PTHR40047">
    <property type="entry name" value="UPF0703 PROTEIN YCGQ"/>
    <property type="match status" value="1"/>
</dbReference>
<feature type="compositionally biased region" description="Low complexity" evidence="1">
    <location>
        <begin position="211"/>
        <end position="225"/>
    </location>
</feature>
<organism evidence="5 6">
    <name type="scientific">Longimycelium tulufanense</name>
    <dbReference type="NCBI Taxonomy" id="907463"/>
    <lineage>
        <taxon>Bacteria</taxon>
        <taxon>Bacillati</taxon>
        <taxon>Actinomycetota</taxon>
        <taxon>Actinomycetes</taxon>
        <taxon>Pseudonocardiales</taxon>
        <taxon>Pseudonocardiaceae</taxon>
        <taxon>Longimycelium</taxon>
    </lineage>
</organism>
<dbReference type="Pfam" id="PF21537">
    <property type="entry name" value="DUF1980_C"/>
    <property type="match status" value="1"/>
</dbReference>
<dbReference type="PANTHER" id="PTHR40047:SF1">
    <property type="entry name" value="UPF0703 PROTEIN YCGQ"/>
    <property type="match status" value="1"/>
</dbReference>
<evidence type="ECO:0000256" key="2">
    <source>
        <dbReference type="SAM" id="Phobius"/>
    </source>
</evidence>
<keyword evidence="2" id="KW-1133">Transmembrane helix</keyword>
<sequence length="240" mass="25826">MRRETQNVVLALLGGALLKISFTGIYLRYVKPSLFPWLVATGTVMVVLAAIAIMRDILHAQRNAEVSCVDGAHRPPRSPWLLLLPVLAVFLAPPALGSDAVNRAGEQAAAPPKRTSGLFPPLPRGDAIEMSISEVVTRTVWDDSGSLHGRTLKLTGFLVRRDDGRHLLARMAIRCCAADAAPRKVLLAGHDPELESHAPDTWLEVTGTVVPGSTSPGTDTTPTFTVESIRPVPAPDHPYE</sequence>
<feature type="domain" description="DUF1980" evidence="4">
    <location>
        <begin position="142"/>
        <end position="239"/>
    </location>
</feature>
<evidence type="ECO:0000256" key="1">
    <source>
        <dbReference type="SAM" id="MobiDB-lite"/>
    </source>
</evidence>
<comment type="caution">
    <text evidence="5">The sequence shown here is derived from an EMBL/GenBank/DDBJ whole genome shotgun (WGS) entry which is preliminary data.</text>
</comment>
<proteinExistence type="predicted"/>
<feature type="region of interest" description="Disordered" evidence="1">
    <location>
        <begin position="210"/>
        <end position="240"/>
    </location>
</feature>
<dbReference type="NCBIfam" id="TIGR03943">
    <property type="entry name" value="TIGR03943 family putative permease subunit"/>
    <property type="match status" value="1"/>
</dbReference>
<evidence type="ECO:0000259" key="3">
    <source>
        <dbReference type="Pfam" id="PF09323"/>
    </source>
</evidence>
<accession>A0A8J3CLF7</accession>
<dbReference type="InterPro" id="IPR015402">
    <property type="entry name" value="DUF1980"/>
</dbReference>
<dbReference type="AlphaFoldDB" id="A0A8J3CLF7"/>
<dbReference type="Pfam" id="PF09323">
    <property type="entry name" value="DUF1980"/>
    <property type="match status" value="1"/>
</dbReference>
<dbReference type="RefSeq" id="WP_189061976.1">
    <property type="nucleotide sequence ID" value="NZ_BMMK01000058.1"/>
</dbReference>
<reference evidence="5" key="2">
    <citation type="submission" date="2020-09" db="EMBL/GenBank/DDBJ databases">
        <authorList>
            <person name="Sun Q."/>
            <person name="Zhou Y."/>
        </authorList>
    </citation>
    <scope>NUCLEOTIDE SEQUENCE</scope>
    <source>
        <strain evidence="5">CGMCC 4.5737</strain>
    </source>
</reference>
<evidence type="ECO:0000313" key="5">
    <source>
        <dbReference type="EMBL" id="GGM82943.1"/>
    </source>
</evidence>
<reference evidence="5" key="1">
    <citation type="journal article" date="2014" name="Int. J. Syst. Evol. Microbiol.">
        <title>Complete genome sequence of Corynebacterium casei LMG S-19264T (=DSM 44701T), isolated from a smear-ripened cheese.</title>
        <authorList>
            <consortium name="US DOE Joint Genome Institute (JGI-PGF)"/>
            <person name="Walter F."/>
            <person name="Albersmeier A."/>
            <person name="Kalinowski J."/>
            <person name="Ruckert C."/>
        </authorList>
    </citation>
    <scope>NUCLEOTIDE SEQUENCE</scope>
    <source>
        <strain evidence="5">CGMCC 4.5737</strain>
    </source>
</reference>
<keyword evidence="2" id="KW-0812">Transmembrane</keyword>
<evidence type="ECO:0000259" key="4">
    <source>
        <dbReference type="Pfam" id="PF21537"/>
    </source>
</evidence>
<feature type="transmembrane region" description="Helical" evidence="2">
    <location>
        <begin position="7"/>
        <end position="29"/>
    </location>
</feature>
<evidence type="ECO:0000313" key="6">
    <source>
        <dbReference type="Proteomes" id="UP000637578"/>
    </source>
</evidence>
<feature type="transmembrane region" description="Helical" evidence="2">
    <location>
        <begin position="35"/>
        <end position="58"/>
    </location>
</feature>
<name>A0A8J3CLF7_9PSEU</name>
<feature type="domain" description="DUF1980" evidence="3">
    <location>
        <begin position="7"/>
        <end position="101"/>
    </location>
</feature>
<keyword evidence="2" id="KW-0472">Membrane</keyword>
<dbReference type="InterPro" id="IPR052955">
    <property type="entry name" value="UPF0703_membrane_permease"/>
</dbReference>